<comment type="caution">
    <text evidence="1">The sequence shown here is derived from an EMBL/GenBank/DDBJ whole genome shotgun (WGS) entry which is preliminary data.</text>
</comment>
<reference evidence="2" key="1">
    <citation type="submission" date="2019-05" db="EMBL/GenBank/DDBJ databases">
        <title>Flavobacterium profundi sp. nov., isolated from a deep-sea seamount.</title>
        <authorList>
            <person name="Zhang D.-C."/>
        </authorList>
    </citation>
    <scope>NUCLEOTIDE SEQUENCE [LARGE SCALE GENOMIC DNA]</scope>
    <source>
        <strain evidence="2">TP390</strain>
    </source>
</reference>
<accession>A0A6I4IS66</accession>
<evidence type="ECO:0000313" key="2">
    <source>
        <dbReference type="Proteomes" id="UP000431264"/>
    </source>
</evidence>
<protein>
    <recommendedName>
        <fullName evidence="3">Lipoprotein</fullName>
    </recommendedName>
</protein>
<dbReference type="EMBL" id="WQLW01000004">
    <property type="protein sequence ID" value="MVO09026.1"/>
    <property type="molecule type" value="Genomic_DNA"/>
</dbReference>
<dbReference type="RefSeq" id="WP_140997413.1">
    <property type="nucleotide sequence ID" value="NZ_VDCZ01000004.1"/>
</dbReference>
<evidence type="ECO:0008006" key="3">
    <source>
        <dbReference type="Google" id="ProtNLM"/>
    </source>
</evidence>
<organism evidence="1 2">
    <name type="scientific">Flavobacterium profundi</name>
    <dbReference type="NCBI Taxonomy" id="1774945"/>
    <lineage>
        <taxon>Bacteria</taxon>
        <taxon>Pseudomonadati</taxon>
        <taxon>Bacteroidota</taxon>
        <taxon>Flavobacteriia</taxon>
        <taxon>Flavobacteriales</taxon>
        <taxon>Flavobacteriaceae</taxon>
        <taxon>Flavobacterium</taxon>
    </lineage>
</organism>
<dbReference type="Proteomes" id="UP000431264">
    <property type="component" value="Unassembled WGS sequence"/>
</dbReference>
<proteinExistence type="predicted"/>
<dbReference type="AlphaFoldDB" id="A0A6I4IS66"/>
<keyword evidence="2" id="KW-1185">Reference proteome</keyword>
<evidence type="ECO:0000313" key="1">
    <source>
        <dbReference type="EMBL" id="MVO09026.1"/>
    </source>
</evidence>
<name>A0A6I4IS66_9FLAO</name>
<sequence>MKKKNLYTLAVLLILIIGCKSGGVSTQYRDDFTSVSESEKNAFLKQQNADGTNRSVLILTQGFKGEKITAKQGEKSVYSSYPITNLNTKLADYFSFSNESTLIIHDQFSKKDIAIPADKAQKYKFIYLMKEYKDDTADFSITYSNTLRPLK</sequence>
<dbReference type="PROSITE" id="PS51257">
    <property type="entry name" value="PROKAR_LIPOPROTEIN"/>
    <property type="match status" value="1"/>
</dbReference>
<dbReference type="OrthoDB" id="1376295at2"/>
<gene>
    <name evidence="1" type="ORF">GOQ30_07580</name>
</gene>